<keyword evidence="2" id="KW-1185">Reference proteome</keyword>
<dbReference type="PANTHER" id="PTHR43747:SF4">
    <property type="entry name" value="FLAVIN-DEPENDENT TRYPTOPHAN HALOGENASE"/>
    <property type="match status" value="1"/>
</dbReference>
<dbReference type="PANTHER" id="PTHR43747">
    <property type="entry name" value="FAD-BINDING PROTEIN"/>
    <property type="match status" value="1"/>
</dbReference>
<dbReference type="Pfam" id="PF04820">
    <property type="entry name" value="Trp_halogenase"/>
    <property type="match status" value="1"/>
</dbReference>
<proteinExistence type="predicted"/>
<dbReference type="InterPro" id="IPR036188">
    <property type="entry name" value="FAD/NAD-bd_sf"/>
</dbReference>
<sequence>MSDPLRRLVILGGGTAGWLTAAYLARALPAAGGPGWAIALVESADVPTIGVGEGSFPTLRATLATLGRSEAEFLRAADASFKQGVHFVGWAGGPTPGHAQDAYFHPFELPVGGDAPGLLPFWLDSGADEARPAYADAVTGQAQVVRAGRGPKRPGDPDWAGPMNYAYHFDAARLALWLRDIATANGVAVTEATIVGAERGEDGGVAALRTAEGERIEGDIFIDCSGFRALLIGETLGSPFHDVGDVLFNDRAVALQVPSAADAPIAPYTLAVAQPGGWIWDIGLADRRGTGLVYSSRHWSDEAAAAALRAHGGHDAPVRQLRFRTGYRTRPWIANTIAVGLAAGFVEPLESTGIMLVEVAARMLAEMLSGAEDPRALAGAARGFNRQMTARFAAIVEFLKLHYCAGRRRDTGHWRDHADPATWPDGLADKLAQWRRRLPSRFDFTVDYETFLPPSWAYILHGLGFATEAGAGAIARDPAAARNAIATFARIRQAGRQAAAALPDHRALVMHYRRLS</sequence>
<reference evidence="1" key="1">
    <citation type="journal article" date="2022" name="Toxins">
        <title>Genomic Analysis of Sphingopyxis sp. USTB-05 for Biodegrading Cyanobacterial Hepatotoxins.</title>
        <authorList>
            <person name="Liu C."/>
            <person name="Xu Q."/>
            <person name="Zhao Z."/>
            <person name="Zhang H."/>
            <person name="Liu X."/>
            <person name="Yin C."/>
            <person name="Liu Y."/>
            <person name="Yan H."/>
        </authorList>
    </citation>
    <scope>NUCLEOTIDE SEQUENCE</scope>
    <source>
        <strain evidence="1">NBD5</strain>
    </source>
</reference>
<dbReference type="Proteomes" id="UP001056937">
    <property type="component" value="Chromosome 1"/>
</dbReference>
<dbReference type="Gene3D" id="3.50.50.60">
    <property type="entry name" value="FAD/NAD(P)-binding domain"/>
    <property type="match status" value="1"/>
</dbReference>
<dbReference type="InterPro" id="IPR006905">
    <property type="entry name" value="Flavin_halogenase"/>
</dbReference>
<dbReference type="RefSeq" id="WP_252167217.1">
    <property type="nucleotide sequence ID" value="NZ_CP084930.1"/>
</dbReference>
<organism evidence="1 2">
    <name type="scientific">Sphingomonas morindae</name>
    <dbReference type="NCBI Taxonomy" id="1541170"/>
    <lineage>
        <taxon>Bacteria</taxon>
        <taxon>Pseudomonadati</taxon>
        <taxon>Pseudomonadota</taxon>
        <taxon>Alphaproteobacteria</taxon>
        <taxon>Sphingomonadales</taxon>
        <taxon>Sphingomonadaceae</taxon>
        <taxon>Sphingomonas</taxon>
    </lineage>
</organism>
<dbReference type="EMBL" id="CP084930">
    <property type="protein sequence ID" value="USI73407.1"/>
    <property type="molecule type" value="Genomic_DNA"/>
</dbReference>
<protein>
    <submittedName>
        <fullName evidence="1">Tryptophan 7-halogenase</fullName>
    </submittedName>
</protein>
<dbReference type="InterPro" id="IPR050816">
    <property type="entry name" value="Flavin-dep_Halogenase_NPB"/>
</dbReference>
<dbReference type="InterPro" id="IPR033856">
    <property type="entry name" value="Trp_halogen"/>
</dbReference>
<evidence type="ECO:0000313" key="2">
    <source>
        <dbReference type="Proteomes" id="UP001056937"/>
    </source>
</evidence>
<gene>
    <name evidence="1" type="ORF">LHA26_02695</name>
</gene>
<accession>A0ABY4X8Z4</accession>
<evidence type="ECO:0000313" key="1">
    <source>
        <dbReference type="EMBL" id="USI73407.1"/>
    </source>
</evidence>
<dbReference type="PIRSF" id="PIRSF011396">
    <property type="entry name" value="Trp_halogenase"/>
    <property type="match status" value="1"/>
</dbReference>
<name>A0ABY4X8Z4_9SPHN</name>
<dbReference type="SUPFAM" id="SSF51905">
    <property type="entry name" value="FAD/NAD(P)-binding domain"/>
    <property type="match status" value="1"/>
</dbReference>